<feature type="domain" description="HMA" evidence="2">
    <location>
        <begin position="1"/>
        <end position="63"/>
    </location>
</feature>
<protein>
    <submittedName>
        <fullName evidence="3">Heavy-metal-associated domain-containing protein</fullName>
    </submittedName>
</protein>
<accession>A0ABS1TZE2</accession>
<organism evidence="3 4">
    <name type="scientific">Belnapia arida</name>
    <dbReference type="NCBI Taxonomy" id="2804533"/>
    <lineage>
        <taxon>Bacteria</taxon>
        <taxon>Pseudomonadati</taxon>
        <taxon>Pseudomonadota</taxon>
        <taxon>Alphaproteobacteria</taxon>
        <taxon>Acetobacterales</taxon>
        <taxon>Roseomonadaceae</taxon>
        <taxon>Belnapia</taxon>
    </lineage>
</organism>
<dbReference type="Gene3D" id="3.30.70.100">
    <property type="match status" value="1"/>
</dbReference>
<dbReference type="Proteomes" id="UP000660885">
    <property type="component" value="Unassembled WGS sequence"/>
</dbReference>
<reference evidence="3 4" key="1">
    <citation type="submission" date="2021-01" db="EMBL/GenBank/DDBJ databases">
        <title>Belnapia mucosa sp. nov. and Belnapia arida sp. nov., isolated from the Tabernas Desert (Almeria, Spain).</title>
        <authorList>
            <person name="Molina-Menor E."/>
            <person name="Vidal-Verdu A."/>
            <person name="Calonge A."/>
            <person name="Satari L."/>
            <person name="Pereto J."/>
            <person name="Porcar M."/>
        </authorList>
    </citation>
    <scope>NUCLEOTIDE SEQUENCE [LARGE SCALE GENOMIC DNA]</scope>
    <source>
        <strain evidence="3 4">T18</strain>
    </source>
</reference>
<keyword evidence="4" id="KW-1185">Reference proteome</keyword>
<dbReference type="PROSITE" id="PS50846">
    <property type="entry name" value="HMA_2"/>
    <property type="match status" value="1"/>
</dbReference>
<evidence type="ECO:0000256" key="1">
    <source>
        <dbReference type="ARBA" id="ARBA00022723"/>
    </source>
</evidence>
<evidence type="ECO:0000313" key="4">
    <source>
        <dbReference type="Proteomes" id="UP000660885"/>
    </source>
</evidence>
<dbReference type="PROSITE" id="PS01047">
    <property type="entry name" value="HMA_1"/>
    <property type="match status" value="1"/>
</dbReference>
<dbReference type="RefSeq" id="WP_202830961.1">
    <property type="nucleotide sequence ID" value="NZ_JAETWB010000002.1"/>
</dbReference>
<dbReference type="CDD" id="cd00371">
    <property type="entry name" value="HMA"/>
    <property type="match status" value="1"/>
</dbReference>
<evidence type="ECO:0000259" key="2">
    <source>
        <dbReference type="PROSITE" id="PS50846"/>
    </source>
</evidence>
<dbReference type="Pfam" id="PF00403">
    <property type="entry name" value="HMA"/>
    <property type="match status" value="1"/>
</dbReference>
<keyword evidence="1" id="KW-0479">Metal-binding</keyword>
<gene>
    <name evidence="3" type="ORF">JMJ56_07235</name>
</gene>
<sequence length="66" mass="6824">MLTLHVEGMSCGHCVRAVTEAIRALDPRAEVAIDLATGTVRAETGAEPRAVAAAVEEEGYKVTSAA</sequence>
<dbReference type="InterPro" id="IPR017969">
    <property type="entry name" value="Heavy-metal-associated_CS"/>
</dbReference>
<dbReference type="SUPFAM" id="SSF55008">
    <property type="entry name" value="HMA, heavy metal-associated domain"/>
    <property type="match status" value="1"/>
</dbReference>
<evidence type="ECO:0000313" key="3">
    <source>
        <dbReference type="EMBL" id="MBL6077792.1"/>
    </source>
</evidence>
<comment type="caution">
    <text evidence="3">The sequence shown here is derived from an EMBL/GenBank/DDBJ whole genome shotgun (WGS) entry which is preliminary data.</text>
</comment>
<name>A0ABS1TZE2_9PROT</name>
<dbReference type="InterPro" id="IPR006121">
    <property type="entry name" value="HMA_dom"/>
</dbReference>
<dbReference type="EMBL" id="JAETWB010000002">
    <property type="protein sequence ID" value="MBL6077792.1"/>
    <property type="molecule type" value="Genomic_DNA"/>
</dbReference>
<proteinExistence type="predicted"/>
<dbReference type="InterPro" id="IPR036163">
    <property type="entry name" value="HMA_dom_sf"/>
</dbReference>